<feature type="non-terminal residue" evidence="1">
    <location>
        <position position="1"/>
    </location>
</feature>
<dbReference type="AlphaFoldDB" id="J9GK98"/>
<proteinExistence type="predicted"/>
<evidence type="ECO:0000313" key="1">
    <source>
        <dbReference type="EMBL" id="EJX00065.1"/>
    </source>
</evidence>
<organism evidence="1">
    <name type="scientific">gut metagenome</name>
    <dbReference type="NCBI Taxonomy" id="749906"/>
    <lineage>
        <taxon>unclassified sequences</taxon>
        <taxon>metagenomes</taxon>
        <taxon>organismal metagenomes</taxon>
    </lineage>
</organism>
<accession>J9GK98</accession>
<gene>
    <name evidence="1" type="ORF">EVA_11828</name>
</gene>
<comment type="caution">
    <text evidence="1">The sequence shown here is derived from an EMBL/GenBank/DDBJ whole genome shotgun (WGS) entry which is preliminary data.</text>
</comment>
<protein>
    <submittedName>
        <fullName evidence="1">Uncharacterized protein</fullName>
    </submittedName>
</protein>
<name>J9GK98_9ZZZZ</name>
<dbReference type="EMBL" id="AMCI01003538">
    <property type="protein sequence ID" value="EJX00065.1"/>
    <property type="molecule type" value="Genomic_DNA"/>
</dbReference>
<sequence>SGETGSSSQLRDPLIDAPNRALMTCTSEQTVTILTRLGEIPFACPDLGVSATLNELRDAGWRLLKLDIGEDTESENHVGFPVTIQVRKLF</sequence>
<reference evidence="1" key="1">
    <citation type="journal article" date="2012" name="PLoS ONE">
        <title>Gene sets for utilization of primary and secondary nutrition supplies in the distal gut of endangered iberian lynx.</title>
        <authorList>
            <person name="Alcaide M."/>
            <person name="Messina E."/>
            <person name="Richter M."/>
            <person name="Bargiela R."/>
            <person name="Peplies J."/>
            <person name="Huws S.A."/>
            <person name="Newbold C.J."/>
            <person name="Golyshin P.N."/>
            <person name="Simon M.A."/>
            <person name="Lopez G."/>
            <person name="Yakimov M.M."/>
            <person name="Ferrer M."/>
        </authorList>
    </citation>
    <scope>NUCLEOTIDE SEQUENCE</scope>
</reference>